<evidence type="ECO:0000313" key="1">
    <source>
        <dbReference type="EMBL" id="KAE8305838.1"/>
    </source>
</evidence>
<dbReference type="Proteomes" id="UP000001548">
    <property type="component" value="Unassembled WGS sequence"/>
</dbReference>
<protein>
    <submittedName>
        <fullName evidence="1">Uncharacterized protein</fullName>
    </submittedName>
</protein>
<dbReference type="EMBL" id="AACB03000001">
    <property type="protein sequence ID" value="KAE8305838.1"/>
    <property type="molecule type" value="Genomic_DNA"/>
</dbReference>
<dbReference type="HOGENOM" id="CLU_1356905_0_0_1"/>
<proteinExistence type="predicted"/>
<comment type="caution">
    <text evidence="1">The sequence shown here is derived from an EMBL/GenBank/DDBJ whole genome shotgun (WGS) entry which is preliminary data.</text>
</comment>
<organism evidence="1 2">
    <name type="scientific">Giardia intestinalis (strain ATCC 50803 / WB clone C6)</name>
    <name type="common">Giardia lamblia</name>
    <dbReference type="NCBI Taxonomy" id="184922"/>
    <lineage>
        <taxon>Eukaryota</taxon>
        <taxon>Metamonada</taxon>
        <taxon>Diplomonadida</taxon>
        <taxon>Hexamitidae</taxon>
        <taxon>Giardiinae</taxon>
        <taxon>Giardia</taxon>
    </lineage>
</organism>
<dbReference type="VEuPathDB" id="GiardiaDB:GL50803_31743"/>
<accession>D3KH24</accession>
<name>D3KH24_GIAIC</name>
<keyword evidence="2" id="KW-1185">Reference proteome</keyword>
<evidence type="ECO:0000313" key="2">
    <source>
        <dbReference type="Proteomes" id="UP000001548"/>
    </source>
</evidence>
<dbReference type="AlphaFoldDB" id="D3KH24"/>
<reference evidence="1 2" key="1">
    <citation type="journal article" date="2007" name="Science">
        <title>Genomic minimalism in the early diverging intestinal parasite Giardia lamblia.</title>
        <authorList>
            <person name="Morrison H.G."/>
            <person name="McArthur A.G."/>
            <person name="Gillin F.D."/>
            <person name="Aley S.B."/>
            <person name="Adam R.D."/>
            <person name="Olsen G.J."/>
            <person name="Best A.A."/>
            <person name="Cande W.Z."/>
            <person name="Chen F."/>
            <person name="Cipriano M.J."/>
            <person name="Davids B.J."/>
            <person name="Dawson S.C."/>
            <person name="Elmendorf H.G."/>
            <person name="Hehl A.B."/>
            <person name="Holder M.E."/>
            <person name="Huse S.M."/>
            <person name="Kim U.U."/>
            <person name="Lasek-Nesselquist E."/>
            <person name="Manning G."/>
            <person name="Nigam A."/>
            <person name="Nixon J.E."/>
            <person name="Palm D."/>
            <person name="Passamaneck N.E."/>
            <person name="Prabhu A."/>
            <person name="Reich C.I."/>
            <person name="Reiner D.S."/>
            <person name="Samuelson J."/>
            <person name="Svard S.G."/>
            <person name="Sogin M.L."/>
        </authorList>
    </citation>
    <scope>NUCLEOTIDE SEQUENCE [LARGE SCALE GENOMIC DNA]</scope>
    <source>
        <strain evidence="1 2">WB C6</strain>
    </source>
</reference>
<sequence length="202" mass="22369">MHGEPTKLALAIIIIRSRRPWETTIITLHRLIALIEEAEVATRVLENAISLSSRLLLDATSPRHTELSTDLSMEVLRRLAHDVSTKEITMTLPMISGLDDGQVCQLLAYSNSTYTGESLDNIIIHALNGEGRDIAVRVAALLGAVQNHVPSPELIAKLTETINSNDLPRALAGVSLAKRLLFSVDEFSLFLKTLWPQRVVWF</sequence>
<gene>
    <name evidence="1" type="ORF">GL50803_0031743</name>
</gene>
<dbReference type="OMA" id="ETINCND"/>